<dbReference type="GO" id="GO:0000139">
    <property type="term" value="C:Golgi membrane"/>
    <property type="evidence" value="ECO:0007669"/>
    <property type="project" value="UniProtKB-SubCell"/>
</dbReference>
<keyword evidence="9 10" id="KW-0472">Membrane</keyword>
<dbReference type="Pfam" id="PF02990">
    <property type="entry name" value="EMP70"/>
    <property type="match status" value="2"/>
</dbReference>
<feature type="transmembrane region" description="Helical" evidence="10">
    <location>
        <begin position="336"/>
        <end position="355"/>
    </location>
</feature>
<dbReference type="GO" id="GO:0010008">
    <property type="term" value="C:endosome membrane"/>
    <property type="evidence" value="ECO:0007669"/>
    <property type="project" value="UniProtKB-SubCell"/>
</dbReference>
<evidence type="ECO:0000256" key="9">
    <source>
        <dbReference type="ARBA" id="ARBA00023136"/>
    </source>
</evidence>
<accession>A0A068UAY1</accession>
<dbReference type="Gramene" id="CDP05442">
    <property type="protein sequence ID" value="CDP05442"/>
    <property type="gene ID" value="GSCOC_T00020496001"/>
</dbReference>
<dbReference type="PANTHER" id="PTHR10766:SF14">
    <property type="entry name" value="TRANSMEMBRANE 9 SUPERFAMILY MEMBER 2"/>
    <property type="match status" value="1"/>
</dbReference>
<evidence type="ECO:0000256" key="7">
    <source>
        <dbReference type="ARBA" id="ARBA00022989"/>
    </source>
</evidence>
<keyword evidence="7 10" id="KW-1133">Transmembrane helix</keyword>
<feature type="transmembrane region" description="Helical" evidence="10">
    <location>
        <begin position="186"/>
        <end position="207"/>
    </location>
</feature>
<evidence type="ECO:0000256" key="1">
    <source>
        <dbReference type="ARBA" id="ARBA00004337"/>
    </source>
</evidence>
<dbReference type="PhylomeDB" id="A0A068UAY1"/>
<dbReference type="GO" id="GO:0072657">
    <property type="term" value="P:protein localization to membrane"/>
    <property type="evidence" value="ECO:0007669"/>
    <property type="project" value="TreeGrafter"/>
</dbReference>
<dbReference type="AlphaFoldDB" id="A0A068UAY1"/>
<dbReference type="PANTHER" id="PTHR10766">
    <property type="entry name" value="TRANSMEMBRANE 9 SUPERFAMILY PROTEIN"/>
    <property type="match status" value="1"/>
</dbReference>
<feature type="transmembrane region" description="Helical" evidence="10">
    <location>
        <begin position="367"/>
        <end position="400"/>
    </location>
</feature>
<dbReference type="InParanoid" id="A0A068UAY1"/>
<evidence type="ECO:0000256" key="8">
    <source>
        <dbReference type="ARBA" id="ARBA00023034"/>
    </source>
</evidence>
<evidence type="ECO:0000256" key="5">
    <source>
        <dbReference type="ARBA" id="ARBA00022729"/>
    </source>
</evidence>
<evidence type="ECO:0000256" key="4">
    <source>
        <dbReference type="ARBA" id="ARBA00022692"/>
    </source>
</evidence>
<reference evidence="12" key="1">
    <citation type="journal article" date="2014" name="Science">
        <title>The coffee genome provides insight into the convergent evolution of caffeine biosynthesis.</title>
        <authorList>
            <person name="Denoeud F."/>
            <person name="Carretero-Paulet L."/>
            <person name="Dereeper A."/>
            <person name="Droc G."/>
            <person name="Guyot R."/>
            <person name="Pietrella M."/>
            <person name="Zheng C."/>
            <person name="Alberti A."/>
            <person name="Anthony F."/>
            <person name="Aprea G."/>
            <person name="Aury J.M."/>
            <person name="Bento P."/>
            <person name="Bernard M."/>
            <person name="Bocs S."/>
            <person name="Campa C."/>
            <person name="Cenci A."/>
            <person name="Combes M.C."/>
            <person name="Crouzillat D."/>
            <person name="Da Silva C."/>
            <person name="Daddiego L."/>
            <person name="De Bellis F."/>
            <person name="Dussert S."/>
            <person name="Garsmeur O."/>
            <person name="Gayraud T."/>
            <person name="Guignon V."/>
            <person name="Jahn K."/>
            <person name="Jamilloux V."/>
            <person name="Joet T."/>
            <person name="Labadie K."/>
            <person name="Lan T."/>
            <person name="Leclercq J."/>
            <person name="Lepelley M."/>
            <person name="Leroy T."/>
            <person name="Li L.T."/>
            <person name="Librado P."/>
            <person name="Lopez L."/>
            <person name="Munoz A."/>
            <person name="Noel B."/>
            <person name="Pallavicini A."/>
            <person name="Perrotta G."/>
            <person name="Poncet V."/>
            <person name="Pot D."/>
            <person name="Priyono X."/>
            <person name="Rigoreau M."/>
            <person name="Rouard M."/>
            <person name="Rozas J."/>
            <person name="Tranchant-Dubreuil C."/>
            <person name="VanBuren R."/>
            <person name="Zhang Q."/>
            <person name="Andrade A.C."/>
            <person name="Argout X."/>
            <person name="Bertrand B."/>
            <person name="de Kochko A."/>
            <person name="Graziosi G."/>
            <person name="Henry R.J."/>
            <person name="Jayarama X."/>
            <person name="Ming R."/>
            <person name="Nagai C."/>
            <person name="Rounsley S."/>
            <person name="Sankoff D."/>
            <person name="Giuliano G."/>
            <person name="Albert V.A."/>
            <person name="Wincker P."/>
            <person name="Lashermes P."/>
        </authorList>
    </citation>
    <scope>NUCLEOTIDE SEQUENCE [LARGE SCALE GENOMIC DNA]</scope>
    <source>
        <strain evidence="12">cv. DH200-94</strain>
    </source>
</reference>
<proteinExistence type="inferred from homology"/>
<dbReference type="Proteomes" id="UP000295252">
    <property type="component" value="Chromosome III"/>
</dbReference>
<comment type="caution">
    <text evidence="10">Lacks conserved residue(s) required for the propagation of feature annotation.</text>
</comment>
<keyword evidence="5" id="KW-0732">Signal</keyword>
<evidence type="ECO:0000256" key="3">
    <source>
        <dbReference type="ARBA" id="ARBA00005227"/>
    </source>
</evidence>
<dbReference type="EMBL" id="HG739100">
    <property type="protein sequence ID" value="CDP05442.1"/>
    <property type="molecule type" value="Genomic_DNA"/>
</dbReference>
<keyword evidence="8" id="KW-0333">Golgi apparatus</keyword>
<evidence type="ECO:0000256" key="10">
    <source>
        <dbReference type="RuleBase" id="RU363079"/>
    </source>
</evidence>
<protein>
    <recommendedName>
        <fullName evidence="10">Transmembrane 9 superfamily member</fullName>
    </recommendedName>
</protein>
<evidence type="ECO:0000256" key="6">
    <source>
        <dbReference type="ARBA" id="ARBA00022753"/>
    </source>
</evidence>
<organism evidence="11 12">
    <name type="scientific">Coffea canephora</name>
    <name type="common">Robusta coffee</name>
    <dbReference type="NCBI Taxonomy" id="49390"/>
    <lineage>
        <taxon>Eukaryota</taxon>
        <taxon>Viridiplantae</taxon>
        <taxon>Streptophyta</taxon>
        <taxon>Embryophyta</taxon>
        <taxon>Tracheophyta</taxon>
        <taxon>Spermatophyta</taxon>
        <taxon>Magnoliopsida</taxon>
        <taxon>eudicotyledons</taxon>
        <taxon>Gunneridae</taxon>
        <taxon>Pentapetalae</taxon>
        <taxon>asterids</taxon>
        <taxon>lamiids</taxon>
        <taxon>Gentianales</taxon>
        <taxon>Rubiaceae</taxon>
        <taxon>Ixoroideae</taxon>
        <taxon>Gardenieae complex</taxon>
        <taxon>Bertiereae - Coffeeae clade</taxon>
        <taxon>Coffeeae</taxon>
        <taxon>Coffea</taxon>
    </lineage>
</organism>
<dbReference type="InterPro" id="IPR004240">
    <property type="entry name" value="EMP70"/>
</dbReference>
<comment type="similarity">
    <text evidence="3 10">Belongs to the nonaspanin (TM9SF) (TC 9.A.2) family.</text>
</comment>
<sequence length="407" mass="47437">MKVEIQFFFYVSKIGPYLNPSETYRSSYRSTNLTDHVKDKKESLGLALNGDHLVSAPYKLDFLVGKQCQVLCRKNLTKEDIFRFQTAIAEEYVYQMYRDDFPLWAFVGIVNRDRQQFLITHIQFKIYYNGDRVIEIRTQPDLSHMVELTEEKDIDVEFEFLYSVEWKETATLFEKRMEKYKKPADFVHWLSIMISFILTIYLVSLGGRMLRREFSKQGGRSSEVMCFDASQKYKSFFSAALGSGIQLLTMLVPPEMHLINSDKPFKSYQSFNAFLAYSIHMIKELSGMHLSLHVQRNGSSVPHSMPLSFVKFCVLPSVGMTIARLLGNHEWWWRSFLYGGSVGIYVYGFSLYYYFQDSEMSGFLQTSFFFGYMACICYGLFLMLGTVGFYASLCFVRYVYGSIIKKT</sequence>
<evidence type="ECO:0000313" key="12">
    <source>
        <dbReference type="Proteomes" id="UP000295252"/>
    </source>
</evidence>
<keyword evidence="4 10" id="KW-0812">Transmembrane</keyword>
<gene>
    <name evidence="11" type="ORF">GSCOC_T00020496001</name>
</gene>
<keyword evidence="12" id="KW-1185">Reference proteome</keyword>
<name>A0A068UAY1_COFCA</name>
<keyword evidence="6" id="KW-0967">Endosome</keyword>
<evidence type="ECO:0000313" key="11">
    <source>
        <dbReference type="EMBL" id="CDP05442.1"/>
    </source>
</evidence>
<comment type="subcellular location">
    <subcellularLocation>
        <location evidence="1">Endosome membrane</location>
        <topology evidence="1">Multi-pass membrane protein</topology>
    </subcellularLocation>
    <subcellularLocation>
        <location evidence="2">Golgi apparatus membrane</location>
        <topology evidence="2">Multi-pass membrane protein</topology>
    </subcellularLocation>
</comment>
<evidence type="ECO:0000256" key="2">
    <source>
        <dbReference type="ARBA" id="ARBA00004653"/>
    </source>
</evidence>